<keyword evidence="1" id="KW-0812">Transmembrane</keyword>
<reference evidence="3 4" key="1">
    <citation type="journal article" date="2020" name="BMC Genomics">
        <title>Correction to: Identification and distribution of gene clusters required for synthesis of sphingolipid metabolism inhibitors in diverse species of the filamentous fungus Fusarium.</title>
        <authorList>
            <person name="Kim H.S."/>
            <person name="Lohmar J.M."/>
            <person name="Busman M."/>
            <person name="Brown D.W."/>
            <person name="Naumann T.A."/>
            <person name="Divon H.H."/>
            <person name="Lysoe E."/>
            <person name="Uhlig S."/>
            <person name="Proctor R.H."/>
        </authorList>
    </citation>
    <scope>NUCLEOTIDE SEQUENCE [LARGE SCALE GENOMIC DNA]</scope>
    <source>
        <strain evidence="3 4">NRRL 25214</strain>
    </source>
</reference>
<sequence>MDILIAHGVANTFFILLQCRSLEASWDAPVLETAQGASCLPQPGIHIMSSIGSDALPLEAQRPLKEKFLVGALMGLGMFASVASIVKATLVKETGMAKDAWALTNSIATWTALSKSLS</sequence>
<gene>
    <name evidence="3" type="ORF">FANTH_1278</name>
</gene>
<protein>
    <recommendedName>
        <fullName evidence="2">Rhodopsin domain-containing protein</fullName>
    </recommendedName>
</protein>
<dbReference type="AlphaFoldDB" id="A0A8H5EBB6"/>
<keyword evidence="4" id="KW-1185">Reference proteome</keyword>
<name>A0A8H5EBB6_9HYPO</name>
<keyword evidence="1" id="KW-0472">Membrane</keyword>
<feature type="domain" description="Rhodopsin" evidence="2">
    <location>
        <begin position="3"/>
        <end position="114"/>
    </location>
</feature>
<feature type="transmembrane region" description="Helical" evidence="1">
    <location>
        <begin position="68"/>
        <end position="86"/>
    </location>
</feature>
<evidence type="ECO:0000256" key="1">
    <source>
        <dbReference type="SAM" id="Phobius"/>
    </source>
</evidence>
<evidence type="ECO:0000259" key="2">
    <source>
        <dbReference type="Pfam" id="PF20684"/>
    </source>
</evidence>
<proteinExistence type="predicted"/>
<dbReference type="EMBL" id="JABEVY010000030">
    <property type="protein sequence ID" value="KAF5253953.1"/>
    <property type="molecule type" value="Genomic_DNA"/>
</dbReference>
<evidence type="ECO:0000313" key="4">
    <source>
        <dbReference type="Proteomes" id="UP000573603"/>
    </source>
</evidence>
<dbReference type="Pfam" id="PF20684">
    <property type="entry name" value="Fung_rhodopsin"/>
    <property type="match status" value="1"/>
</dbReference>
<dbReference type="Proteomes" id="UP000573603">
    <property type="component" value="Unassembled WGS sequence"/>
</dbReference>
<evidence type="ECO:0000313" key="3">
    <source>
        <dbReference type="EMBL" id="KAF5253953.1"/>
    </source>
</evidence>
<comment type="caution">
    <text evidence="3">The sequence shown here is derived from an EMBL/GenBank/DDBJ whole genome shotgun (WGS) entry which is preliminary data.</text>
</comment>
<accession>A0A8H5EBB6</accession>
<organism evidence="3 4">
    <name type="scientific">Fusarium anthophilum</name>
    <dbReference type="NCBI Taxonomy" id="48485"/>
    <lineage>
        <taxon>Eukaryota</taxon>
        <taxon>Fungi</taxon>
        <taxon>Dikarya</taxon>
        <taxon>Ascomycota</taxon>
        <taxon>Pezizomycotina</taxon>
        <taxon>Sordariomycetes</taxon>
        <taxon>Hypocreomycetidae</taxon>
        <taxon>Hypocreales</taxon>
        <taxon>Nectriaceae</taxon>
        <taxon>Fusarium</taxon>
        <taxon>Fusarium fujikuroi species complex</taxon>
    </lineage>
</organism>
<dbReference type="InterPro" id="IPR049326">
    <property type="entry name" value="Rhodopsin_dom_fungi"/>
</dbReference>
<keyword evidence="1" id="KW-1133">Transmembrane helix</keyword>